<keyword evidence="4 6" id="KW-0238">DNA-binding</keyword>
<dbReference type="OrthoDB" id="9809557at2"/>
<dbReference type="NCBIfam" id="TIGR02393">
    <property type="entry name" value="RpoD_Cterm"/>
    <property type="match status" value="1"/>
</dbReference>
<accession>A0A3Q9CLB7</accession>
<dbReference type="InterPro" id="IPR028630">
    <property type="entry name" value="Sigma70_RpoD"/>
</dbReference>
<dbReference type="InterPro" id="IPR007631">
    <property type="entry name" value="RNA_pol_sigma_70_non-ess"/>
</dbReference>
<dbReference type="InterPro" id="IPR050239">
    <property type="entry name" value="Sigma-70_RNA_pol_init_factors"/>
</dbReference>
<dbReference type="FunFam" id="1.10.601.10:FF:000001">
    <property type="entry name" value="RNA polymerase sigma factor SigA"/>
    <property type="match status" value="1"/>
</dbReference>
<dbReference type="CDD" id="cd06171">
    <property type="entry name" value="Sigma70_r4"/>
    <property type="match status" value="1"/>
</dbReference>
<comment type="subunit">
    <text evidence="6">Interacts transiently with the RNA polymerase catalytic core.</text>
</comment>
<dbReference type="InterPro" id="IPR012760">
    <property type="entry name" value="RNA_pol_sigma_RpoD_C"/>
</dbReference>
<organism evidence="9 10">
    <name type="scientific">Candidatus Annandia adelgestsuga</name>
    <dbReference type="NCBI Taxonomy" id="1302411"/>
    <lineage>
        <taxon>Bacteria</taxon>
        <taxon>Pseudomonadati</taxon>
        <taxon>Pseudomonadota</taxon>
        <taxon>Gammaproteobacteria</taxon>
        <taxon>Enterobacterales</taxon>
        <taxon>Enterobacteriaceae</taxon>
        <taxon>Candidatus Annandia</taxon>
    </lineage>
</organism>
<evidence type="ECO:0000256" key="3">
    <source>
        <dbReference type="ARBA" id="ARBA00023082"/>
    </source>
</evidence>
<feature type="DNA-binding region" description="H-T-H motif" evidence="6">
    <location>
        <begin position="498"/>
        <end position="517"/>
    </location>
</feature>
<feature type="region of interest" description="Sigma-70 factor domain-4" evidence="6">
    <location>
        <begin position="472"/>
        <end position="525"/>
    </location>
</feature>
<evidence type="ECO:0000256" key="6">
    <source>
        <dbReference type="HAMAP-Rule" id="MF_00963"/>
    </source>
</evidence>
<dbReference type="AlphaFoldDB" id="A0A3Q9CLB7"/>
<dbReference type="InterPro" id="IPR014284">
    <property type="entry name" value="RNA_pol_sigma-70_dom"/>
</dbReference>
<dbReference type="Pfam" id="PF04542">
    <property type="entry name" value="Sigma70_r2"/>
    <property type="match status" value="1"/>
</dbReference>
<dbReference type="Proteomes" id="UP000274458">
    <property type="component" value="Chromosome"/>
</dbReference>
<evidence type="ECO:0000256" key="4">
    <source>
        <dbReference type="ARBA" id="ARBA00023125"/>
    </source>
</evidence>
<keyword evidence="5 6" id="KW-0804">Transcription</keyword>
<dbReference type="GO" id="GO:0003677">
    <property type="term" value="F:DNA binding"/>
    <property type="evidence" value="ECO:0007669"/>
    <property type="project" value="UniProtKB-UniRule"/>
</dbReference>
<evidence type="ECO:0000259" key="7">
    <source>
        <dbReference type="PROSITE" id="PS00715"/>
    </source>
</evidence>
<dbReference type="GO" id="GO:0005737">
    <property type="term" value="C:cytoplasm"/>
    <property type="evidence" value="ECO:0007669"/>
    <property type="project" value="UniProtKB-SubCell"/>
</dbReference>
<dbReference type="Pfam" id="PF00140">
    <property type="entry name" value="Sigma70_r1_2"/>
    <property type="match status" value="1"/>
</dbReference>
<evidence type="ECO:0000313" key="10">
    <source>
        <dbReference type="Proteomes" id="UP000274458"/>
    </source>
</evidence>
<reference evidence="9 10" key="1">
    <citation type="journal article" date="2018" name="Genome Biol. Evol.">
        <title>Partnering With a Pest: Genomes of Hemlock Woolly Adelgid Symbionts Reveal Atypical Nutritional Provisioning Patterns in Dual-Obligate Bacteria.</title>
        <authorList>
            <person name="Weglarz K.M."/>
            <person name="Havill N.P."/>
            <person name="Burke G.R."/>
            <person name="von Dohlen C.D."/>
        </authorList>
    </citation>
    <scope>NUCLEOTIDE SEQUENCE [LARGE SCALE GENOMIC DNA]</scope>
    <source>
        <strain evidence="9">ENA</strain>
    </source>
</reference>
<comment type="function">
    <text evidence="6">Sigma factors are initiation factors that promote the attachment of RNA polymerase to specific initiation sites and are then released. This sigma factor is the primary sigma factor during exponential growth.</text>
</comment>
<dbReference type="GO" id="GO:0016987">
    <property type="term" value="F:sigma factor activity"/>
    <property type="evidence" value="ECO:0007669"/>
    <property type="project" value="UniProtKB-UniRule"/>
</dbReference>
<dbReference type="InterPro" id="IPR036388">
    <property type="entry name" value="WH-like_DNA-bd_sf"/>
</dbReference>
<evidence type="ECO:0000256" key="1">
    <source>
        <dbReference type="ARBA" id="ARBA00022490"/>
    </source>
</evidence>
<feature type="domain" description="RNA polymerase sigma-70" evidence="8">
    <location>
        <begin position="497"/>
        <end position="523"/>
    </location>
</feature>
<proteinExistence type="inferred from homology"/>
<dbReference type="Pfam" id="PF04539">
    <property type="entry name" value="Sigma70_r3"/>
    <property type="match status" value="1"/>
</dbReference>
<dbReference type="PANTHER" id="PTHR30603">
    <property type="entry name" value="RNA POLYMERASE SIGMA FACTOR RPO"/>
    <property type="match status" value="1"/>
</dbReference>
<feature type="region of interest" description="Sigma-70 factor domain-2" evidence="6">
    <location>
        <begin position="304"/>
        <end position="374"/>
    </location>
</feature>
<comment type="caution">
    <text evidence="6">Lacks conserved residue(s) required for the propagation of feature annotation.</text>
</comment>
<comment type="similarity">
    <text evidence="6">Belongs to the sigma-70 factor family. RpoD/SigA subfamily.</text>
</comment>
<dbReference type="Pfam" id="PF04545">
    <property type="entry name" value="Sigma70_r4"/>
    <property type="match status" value="1"/>
</dbReference>
<dbReference type="PRINTS" id="PR00046">
    <property type="entry name" value="SIGMA70FCT"/>
</dbReference>
<dbReference type="InterPro" id="IPR009042">
    <property type="entry name" value="RNA_pol_sigma70_r1_2"/>
</dbReference>
<dbReference type="InterPro" id="IPR007630">
    <property type="entry name" value="RNA_pol_sigma70_r4"/>
</dbReference>
<evidence type="ECO:0000313" key="9">
    <source>
        <dbReference type="EMBL" id="AZP36181.1"/>
    </source>
</evidence>
<protein>
    <recommendedName>
        <fullName evidence="6">RNA polymerase sigma factor RpoD</fullName>
    </recommendedName>
    <alternativeName>
        <fullName evidence="6">Sigma-70</fullName>
    </alternativeName>
</protein>
<dbReference type="KEGG" id="aade:C3B56_00057"/>
<gene>
    <name evidence="6 9" type="primary">rpoD</name>
    <name evidence="9" type="ORF">C3B56_00057</name>
</gene>
<feature type="region of interest" description="Sigma-70 factor domain-3" evidence="6">
    <location>
        <begin position="383"/>
        <end position="459"/>
    </location>
</feature>
<dbReference type="InterPro" id="IPR007627">
    <property type="entry name" value="RNA_pol_sigma70_r2"/>
</dbReference>
<dbReference type="RefSeq" id="WP_126071449.1">
    <property type="nucleotide sequence ID" value="NZ_CP026513.1"/>
</dbReference>
<dbReference type="Gene3D" id="1.10.10.10">
    <property type="entry name" value="Winged helix-like DNA-binding domain superfamily/Winged helix DNA-binding domain"/>
    <property type="match status" value="2"/>
</dbReference>
<evidence type="ECO:0000259" key="8">
    <source>
        <dbReference type="PROSITE" id="PS00716"/>
    </source>
</evidence>
<dbReference type="InterPro" id="IPR007624">
    <property type="entry name" value="RNA_pol_sigma70_r3"/>
</dbReference>
<dbReference type="EMBL" id="CP026513">
    <property type="protein sequence ID" value="AZP36181.1"/>
    <property type="molecule type" value="Genomic_DNA"/>
</dbReference>
<dbReference type="PROSITE" id="PS00716">
    <property type="entry name" value="SIGMA70_2"/>
    <property type="match status" value="1"/>
</dbReference>
<name>A0A3Q9CLB7_9ENTR</name>
<sequence length="538" mass="64456">MIFKKKKIRRRKRRRIIFNRRIKKINNINYDKRRKYNIDPVNLYMKEMGNISLLNRSEEIRVSKKLEDGNNKIYDTIIRFPNTIIYLINIFNKIKNKKIKINKLVNYFIEKRFKIGLLSEKYKLYYNKNYLYEKINTNKFIMEVYFIKLIKKYKKLFLIIKEKGYNHKYTKYKMQKLSNFFIKFRLNYKHFNNLVNNINNTVKETKKTISLLKNFCIKECDMPEIFFKKIFYNNNFNNNWINKIKKIKKPWVNKILIFYSKIKIYIDKIMLIEKNTKLTSSQIINIGRKMFLGKVKVNISKNNMIKSNLRLVISIAKRYLNRGLKFLDVIQEGNIGLMKAVDKFEYRRGYKFSTYATWWIRQAITRSISDQARTIRIPVHMIETINKLNKISCIKLQKLGRPPSLGELGKEMSISKKKIKSILEIAKEPISMETPISYGENTSLKDFLEDKNTKLPIEAATEDSLKETVKILLSGLTLREAQVLRMRFGIGMNYEHTLEEVGRKFNVTRERIRQIEAKALMKLRHPSRSFLLKSFLED</sequence>
<keyword evidence="10" id="KW-1185">Reference proteome</keyword>
<dbReference type="InterPro" id="IPR013325">
    <property type="entry name" value="RNA_pol_sigma_r2"/>
</dbReference>
<dbReference type="PROSITE" id="PS00715">
    <property type="entry name" value="SIGMA70_1"/>
    <property type="match status" value="1"/>
</dbReference>
<feature type="domain" description="RNA polymerase sigma-70" evidence="7">
    <location>
        <begin position="328"/>
        <end position="341"/>
    </location>
</feature>
<evidence type="ECO:0000256" key="5">
    <source>
        <dbReference type="ARBA" id="ARBA00023163"/>
    </source>
</evidence>
<dbReference type="NCBIfam" id="TIGR02937">
    <property type="entry name" value="sigma70-ECF"/>
    <property type="match status" value="1"/>
</dbReference>
<dbReference type="SUPFAM" id="SSF88659">
    <property type="entry name" value="Sigma3 and sigma4 domains of RNA polymerase sigma factors"/>
    <property type="match status" value="2"/>
</dbReference>
<comment type="subcellular location">
    <subcellularLocation>
        <location evidence="6">Cytoplasm</location>
    </subcellularLocation>
</comment>
<dbReference type="InterPro" id="IPR000943">
    <property type="entry name" value="RNA_pol_sigma70"/>
</dbReference>
<keyword evidence="1 6" id="KW-0963">Cytoplasm</keyword>
<dbReference type="SUPFAM" id="SSF88946">
    <property type="entry name" value="Sigma2 domain of RNA polymerase sigma factors"/>
    <property type="match status" value="1"/>
</dbReference>
<dbReference type="PANTHER" id="PTHR30603:SF60">
    <property type="entry name" value="RNA POLYMERASE SIGMA FACTOR RPOD"/>
    <property type="match status" value="1"/>
</dbReference>
<dbReference type="NCBIfam" id="NF004208">
    <property type="entry name" value="PRK05658.1"/>
    <property type="match status" value="1"/>
</dbReference>
<dbReference type="InterPro" id="IPR013324">
    <property type="entry name" value="RNA_pol_sigma_r3/r4-like"/>
</dbReference>
<dbReference type="Gene3D" id="1.10.601.10">
    <property type="entry name" value="RNA Polymerase Primary Sigma Factor"/>
    <property type="match status" value="1"/>
</dbReference>
<keyword evidence="2 6" id="KW-0805">Transcription regulation</keyword>
<dbReference type="HAMAP" id="MF_00963">
    <property type="entry name" value="Sigma70_RpoD_SigA"/>
    <property type="match status" value="1"/>
</dbReference>
<keyword evidence="3 6" id="KW-0731">Sigma factor</keyword>
<evidence type="ECO:0000256" key="2">
    <source>
        <dbReference type="ARBA" id="ARBA00023015"/>
    </source>
</evidence>
<dbReference type="Pfam" id="PF04546">
    <property type="entry name" value="Sigma70_ner"/>
    <property type="match status" value="1"/>
</dbReference>
<dbReference type="GO" id="GO:0006352">
    <property type="term" value="P:DNA-templated transcription initiation"/>
    <property type="evidence" value="ECO:0007669"/>
    <property type="project" value="UniProtKB-UniRule"/>
</dbReference>